<dbReference type="PROSITE" id="PS50297">
    <property type="entry name" value="ANK_REP_REGION"/>
    <property type="match status" value="1"/>
</dbReference>
<dbReference type="AlphaFoldDB" id="A0A0D9XC16"/>
<evidence type="ECO:0000256" key="2">
    <source>
        <dbReference type="ARBA" id="ARBA00022692"/>
    </source>
</evidence>
<dbReference type="InterPro" id="IPR002110">
    <property type="entry name" value="Ankyrin_rpt"/>
</dbReference>
<feature type="repeat" description="ANK" evidence="7">
    <location>
        <begin position="167"/>
        <end position="203"/>
    </location>
</feature>
<proteinExistence type="predicted"/>
<evidence type="ECO:0000256" key="6">
    <source>
        <dbReference type="ARBA" id="ARBA00023136"/>
    </source>
</evidence>
<dbReference type="EnsemblPlants" id="LPERR09G02680.3">
    <property type="protein sequence ID" value="LPERR09G02680.3"/>
    <property type="gene ID" value="LPERR09G02680"/>
</dbReference>
<evidence type="ECO:0000256" key="8">
    <source>
        <dbReference type="SAM" id="Phobius"/>
    </source>
</evidence>
<feature type="transmembrane region" description="Helical" evidence="8">
    <location>
        <begin position="589"/>
        <end position="611"/>
    </location>
</feature>
<dbReference type="SMART" id="SM00248">
    <property type="entry name" value="ANK"/>
    <property type="match status" value="8"/>
</dbReference>
<feature type="transmembrane region" description="Helical" evidence="8">
    <location>
        <begin position="662"/>
        <end position="683"/>
    </location>
</feature>
<keyword evidence="3" id="KW-0677">Repeat</keyword>
<feature type="repeat" description="ANK" evidence="7">
    <location>
        <begin position="133"/>
        <end position="165"/>
    </location>
</feature>
<keyword evidence="11" id="KW-1185">Reference proteome</keyword>
<name>A0A0D9XC16_9ORYZ</name>
<dbReference type="SUPFAM" id="SSF48403">
    <property type="entry name" value="Ankyrin repeat"/>
    <property type="match status" value="1"/>
</dbReference>
<dbReference type="Proteomes" id="UP000032180">
    <property type="component" value="Chromosome 9"/>
</dbReference>
<evidence type="ECO:0000256" key="3">
    <source>
        <dbReference type="ARBA" id="ARBA00022737"/>
    </source>
</evidence>
<dbReference type="Gene3D" id="1.25.40.20">
    <property type="entry name" value="Ankyrin repeat-containing domain"/>
    <property type="match status" value="3"/>
</dbReference>
<evidence type="ECO:0000313" key="11">
    <source>
        <dbReference type="Proteomes" id="UP000032180"/>
    </source>
</evidence>
<dbReference type="Pfam" id="PF13962">
    <property type="entry name" value="PGG"/>
    <property type="match status" value="1"/>
</dbReference>
<dbReference type="PANTHER" id="PTHR24186">
    <property type="entry name" value="PROTEIN PHOSPHATASE 1 REGULATORY SUBUNIT"/>
    <property type="match status" value="1"/>
</dbReference>
<reference evidence="10" key="3">
    <citation type="submission" date="2015-04" db="UniProtKB">
        <authorList>
            <consortium name="EnsemblPlants"/>
        </authorList>
    </citation>
    <scope>IDENTIFICATION</scope>
</reference>
<keyword evidence="6 8" id="KW-0472">Membrane</keyword>
<reference evidence="11" key="2">
    <citation type="submission" date="2013-12" db="EMBL/GenBank/DDBJ databases">
        <authorList>
            <person name="Yu Y."/>
            <person name="Lee S."/>
            <person name="de Baynast K."/>
            <person name="Wissotski M."/>
            <person name="Liu L."/>
            <person name="Talag J."/>
            <person name="Goicoechea J."/>
            <person name="Angelova A."/>
            <person name="Jetty R."/>
            <person name="Kudrna D."/>
            <person name="Golser W."/>
            <person name="Rivera L."/>
            <person name="Zhang J."/>
            <person name="Wing R."/>
        </authorList>
    </citation>
    <scope>NUCLEOTIDE SEQUENCE</scope>
</reference>
<keyword evidence="4 8" id="KW-1133">Transmembrane helix</keyword>
<sequence length="737" mass="81216">MASSNGEGAEIMVATDHGECQQLKDLANTENATPVMASSTTRKSVAECHGAVMHPLLLASVCFGDWKGLNFLLNRGEAQADPCLMPSEEFLARLAVYSSTNLLMHRVSGDDIEEGADSPSFFAESLLQGLTPEGDTALHMAAAHGNLRCASIIFSKDSTLLSKPNYKGDTPLHLAARAGKSEMVFHLIDLAIDFGRCMGIDDEKSVNDLLRKENDHRETALHEAIRIGDNHIVKLLMTNDPMLAIFPKDGTSPLYLSILLEKDTIANTLYNMSKGNILSYSGPAGQNALHAAVLRSKAMTRQLLEWNRNLTTQGDINGSTPLHFASSRAVVSNNWVYPHPSIRCFRVPFPRLKVLKEVIEANGTPLYQPDNCGMFPIHVAATVGERSVIDIFVNKFPSSAGLRDKRGRTFLHVAVENKKGNIVDYACRNRSLTWIWNMQDNDGNTALHLAVEAANLSMFCCLFGNRQVQLNLVNVKGQTPRDMAHNKIRPEIHYDTSTEDMICFALTQAGAMKGIQRHDHFEEKYKDIHQLKLDSGREELEIVKDATQTMGIGSVLIATVAFGATFALPGGYKSDDRPHGGAPTLAGRYAFDAFMIANTLAFVCSAIATIGLMHSGSPIFNPRSRKIFLQIAFYFMESSITCLISAFALGVYTVLAPVAPRTAVAICAICSVVLVCRTLNHWLRWAALSRSLFVRTGPIYTFGFLFPSKIVWTTFIQFWPLIFTFTWSAYGRDHLAS</sequence>
<dbReference type="PANTHER" id="PTHR24186:SF50">
    <property type="entry name" value="ANKYRIN REPEAT-CONTAINING PROTEIN ITN1-LIKE ISOFORM X1"/>
    <property type="match status" value="1"/>
</dbReference>
<evidence type="ECO:0000256" key="7">
    <source>
        <dbReference type="PROSITE-ProRule" id="PRU00023"/>
    </source>
</evidence>
<evidence type="ECO:0000259" key="9">
    <source>
        <dbReference type="Pfam" id="PF13962"/>
    </source>
</evidence>
<dbReference type="InterPro" id="IPR026961">
    <property type="entry name" value="PGG_dom"/>
</dbReference>
<keyword evidence="2 8" id="KW-0812">Transmembrane</keyword>
<evidence type="ECO:0000256" key="5">
    <source>
        <dbReference type="ARBA" id="ARBA00023043"/>
    </source>
</evidence>
<accession>A0A0D9XC16</accession>
<feature type="domain" description="PGG" evidence="9">
    <location>
        <begin position="543"/>
        <end position="654"/>
    </location>
</feature>
<dbReference type="InterPro" id="IPR036770">
    <property type="entry name" value="Ankyrin_rpt-contain_sf"/>
</dbReference>
<dbReference type="GO" id="GO:0005886">
    <property type="term" value="C:plasma membrane"/>
    <property type="evidence" value="ECO:0007669"/>
    <property type="project" value="TreeGrafter"/>
</dbReference>
<evidence type="ECO:0000313" key="10">
    <source>
        <dbReference type="EnsemblPlants" id="LPERR09G02680.3"/>
    </source>
</evidence>
<feature type="transmembrane region" description="Helical" evidence="8">
    <location>
        <begin position="550"/>
        <end position="568"/>
    </location>
</feature>
<protein>
    <recommendedName>
        <fullName evidence="9">PGG domain-containing protein</fullName>
    </recommendedName>
</protein>
<evidence type="ECO:0000256" key="1">
    <source>
        <dbReference type="ARBA" id="ARBA00004141"/>
    </source>
</evidence>
<feature type="transmembrane region" description="Helical" evidence="8">
    <location>
        <begin position="710"/>
        <end position="730"/>
    </location>
</feature>
<organism evidence="10 11">
    <name type="scientific">Leersia perrieri</name>
    <dbReference type="NCBI Taxonomy" id="77586"/>
    <lineage>
        <taxon>Eukaryota</taxon>
        <taxon>Viridiplantae</taxon>
        <taxon>Streptophyta</taxon>
        <taxon>Embryophyta</taxon>
        <taxon>Tracheophyta</taxon>
        <taxon>Spermatophyta</taxon>
        <taxon>Magnoliopsida</taxon>
        <taxon>Liliopsida</taxon>
        <taxon>Poales</taxon>
        <taxon>Poaceae</taxon>
        <taxon>BOP clade</taxon>
        <taxon>Oryzoideae</taxon>
        <taxon>Oryzeae</taxon>
        <taxon>Oryzinae</taxon>
        <taxon>Leersia</taxon>
    </lineage>
</organism>
<evidence type="ECO:0000256" key="4">
    <source>
        <dbReference type="ARBA" id="ARBA00022989"/>
    </source>
</evidence>
<comment type="subcellular location">
    <subcellularLocation>
        <location evidence="1">Membrane</location>
        <topology evidence="1">Multi-pass membrane protein</topology>
    </subcellularLocation>
</comment>
<dbReference type="Pfam" id="PF12796">
    <property type="entry name" value="Ank_2"/>
    <property type="match status" value="2"/>
</dbReference>
<dbReference type="PROSITE" id="PS50088">
    <property type="entry name" value="ANK_REPEAT"/>
    <property type="match status" value="2"/>
</dbReference>
<feature type="transmembrane region" description="Helical" evidence="8">
    <location>
        <begin position="631"/>
        <end position="655"/>
    </location>
</feature>
<dbReference type="STRING" id="77586.A0A0D9XC16"/>
<dbReference type="eggNOG" id="KOG0504">
    <property type="taxonomic scope" value="Eukaryota"/>
</dbReference>
<keyword evidence="5 7" id="KW-0040">ANK repeat</keyword>
<dbReference type="Gramene" id="LPERR09G02680.3">
    <property type="protein sequence ID" value="LPERR09G02680.3"/>
    <property type="gene ID" value="LPERR09G02680"/>
</dbReference>
<reference evidence="10 11" key="1">
    <citation type="submission" date="2012-08" db="EMBL/GenBank/DDBJ databases">
        <title>Oryza genome evolution.</title>
        <authorList>
            <person name="Wing R.A."/>
        </authorList>
    </citation>
    <scope>NUCLEOTIDE SEQUENCE</scope>
</reference>